<dbReference type="PANTHER" id="PTHR42748:SF14">
    <property type="entry name" value="SNOAL-LIKE DOMAIN-CONTAINING PROTEIN"/>
    <property type="match status" value="1"/>
</dbReference>
<dbReference type="AlphaFoldDB" id="A0AAE1CE26"/>
<comment type="caution">
    <text evidence="4">The sequence shown here is derived from an EMBL/GenBank/DDBJ whole genome shotgun (WGS) entry which is preliminary data.</text>
</comment>
<dbReference type="Gene3D" id="3.90.25.10">
    <property type="entry name" value="UDP-galactose 4-epimerase, domain 1"/>
    <property type="match status" value="1"/>
</dbReference>
<dbReference type="SUPFAM" id="SSF51735">
    <property type="entry name" value="NAD(P)-binding Rossmann-fold domains"/>
    <property type="match status" value="1"/>
</dbReference>
<protein>
    <recommendedName>
        <fullName evidence="3">NmrA-like domain-containing protein</fullName>
    </recommendedName>
</protein>
<reference evidence="4" key="2">
    <citation type="submission" date="2023-06" db="EMBL/GenBank/DDBJ databases">
        <authorList>
            <consortium name="Lawrence Berkeley National Laboratory"/>
            <person name="Haridas S."/>
            <person name="Hensen N."/>
            <person name="Bonometti L."/>
            <person name="Westerberg I."/>
            <person name="Brannstrom I.O."/>
            <person name="Guillou S."/>
            <person name="Cros-Aarteil S."/>
            <person name="Calhoun S."/>
            <person name="Kuo A."/>
            <person name="Mondo S."/>
            <person name="Pangilinan J."/>
            <person name="Riley R."/>
            <person name="Labutti K."/>
            <person name="Andreopoulos B."/>
            <person name="Lipzen A."/>
            <person name="Chen C."/>
            <person name="Yanf M."/>
            <person name="Daum C."/>
            <person name="Ng V."/>
            <person name="Clum A."/>
            <person name="Steindorff A."/>
            <person name="Ohm R."/>
            <person name="Martin F."/>
            <person name="Silar P."/>
            <person name="Natvig D."/>
            <person name="Lalanne C."/>
            <person name="Gautier V."/>
            <person name="Ament-Velasquez S.L."/>
            <person name="Kruys A."/>
            <person name="Hutchinson M.I."/>
            <person name="Powell A.J."/>
            <person name="Barry K."/>
            <person name="Miller A.N."/>
            <person name="Grigoriev I.V."/>
            <person name="Debuchy R."/>
            <person name="Gladieux P."/>
            <person name="Thoren M.H."/>
            <person name="Johannesson H."/>
        </authorList>
    </citation>
    <scope>NUCLEOTIDE SEQUENCE</scope>
    <source>
        <strain evidence="4">CBS 314.62</strain>
    </source>
</reference>
<dbReference type="Proteomes" id="UP001270362">
    <property type="component" value="Unassembled WGS sequence"/>
</dbReference>
<evidence type="ECO:0000313" key="4">
    <source>
        <dbReference type="EMBL" id="KAK3690259.1"/>
    </source>
</evidence>
<evidence type="ECO:0000256" key="2">
    <source>
        <dbReference type="ARBA" id="ARBA00022857"/>
    </source>
</evidence>
<evidence type="ECO:0000313" key="5">
    <source>
        <dbReference type="Proteomes" id="UP001270362"/>
    </source>
</evidence>
<organism evidence="4 5">
    <name type="scientific">Podospora appendiculata</name>
    <dbReference type="NCBI Taxonomy" id="314037"/>
    <lineage>
        <taxon>Eukaryota</taxon>
        <taxon>Fungi</taxon>
        <taxon>Dikarya</taxon>
        <taxon>Ascomycota</taxon>
        <taxon>Pezizomycotina</taxon>
        <taxon>Sordariomycetes</taxon>
        <taxon>Sordariomycetidae</taxon>
        <taxon>Sordariales</taxon>
        <taxon>Podosporaceae</taxon>
        <taxon>Podospora</taxon>
    </lineage>
</organism>
<accession>A0AAE1CE26</accession>
<name>A0AAE1CE26_9PEZI</name>
<dbReference type="Gene3D" id="3.40.50.720">
    <property type="entry name" value="NAD(P)-binding Rossmann-like Domain"/>
    <property type="match status" value="1"/>
</dbReference>
<proteinExistence type="inferred from homology"/>
<dbReference type="PANTHER" id="PTHR42748">
    <property type="entry name" value="NITROGEN METABOLITE REPRESSION PROTEIN NMRA FAMILY MEMBER"/>
    <property type="match status" value="1"/>
</dbReference>
<keyword evidence="5" id="KW-1185">Reference proteome</keyword>
<dbReference type="InterPro" id="IPR036291">
    <property type="entry name" value="NAD(P)-bd_dom_sf"/>
</dbReference>
<sequence>MSSVKKIFIVGGTGAQGIPVVRGLVANNGYAVRILTRDPTSRRAQDLVALDPAKVELFQGSFTSEADLRNGYTGCDGAFINIDGFATGEKGELYWATRAYELAIESGITFYVYGNIEFTYKKSGYRPEFRAGHMDGKGRIGEWLLFQHTSNKGQAYYNDMKLAIFTTGPYIEMAISANTTMSPRIEQTAEGEQVATWRVPLTANGAVPHVSLDDCGYYVRWLFDHPAEADGRDLQVAIEHVRYADLAAAFEKVTGHKARFIDTDMETYWLDGPMSSIRDDPAGYLADAADPATMNVKENFTGFWNIFRASGGNTGLARRDYALLDEIFPGRIRSVEQFFRRQDEKARERGSSLWDMVLEMQPVLKNHEDMRRN</sequence>
<keyword evidence="2" id="KW-0521">NADP</keyword>
<feature type="domain" description="NmrA-like" evidence="3">
    <location>
        <begin position="5"/>
        <end position="263"/>
    </location>
</feature>
<dbReference type="Pfam" id="PF05368">
    <property type="entry name" value="NmrA"/>
    <property type="match status" value="1"/>
</dbReference>
<dbReference type="InterPro" id="IPR051164">
    <property type="entry name" value="NmrA-like_oxidored"/>
</dbReference>
<dbReference type="InterPro" id="IPR008030">
    <property type="entry name" value="NmrA-like"/>
</dbReference>
<gene>
    <name evidence="4" type="ORF">B0T22DRAFT_190941</name>
</gene>
<evidence type="ECO:0000259" key="3">
    <source>
        <dbReference type="Pfam" id="PF05368"/>
    </source>
</evidence>
<evidence type="ECO:0000256" key="1">
    <source>
        <dbReference type="ARBA" id="ARBA00006328"/>
    </source>
</evidence>
<reference evidence="4" key="1">
    <citation type="journal article" date="2023" name="Mol. Phylogenet. Evol.">
        <title>Genome-scale phylogeny and comparative genomics of the fungal order Sordariales.</title>
        <authorList>
            <person name="Hensen N."/>
            <person name="Bonometti L."/>
            <person name="Westerberg I."/>
            <person name="Brannstrom I.O."/>
            <person name="Guillou S."/>
            <person name="Cros-Aarteil S."/>
            <person name="Calhoun S."/>
            <person name="Haridas S."/>
            <person name="Kuo A."/>
            <person name="Mondo S."/>
            <person name="Pangilinan J."/>
            <person name="Riley R."/>
            <person name="LaButti K."/>
            <person name="Andreopoulos B."/>
            <person name="Lipzen A."/>
            <person name="Chen C."/>
            <person name="Yan M."/>
            <person name="Daum C."/>
            <person name="Ng V."/>
            <person name="Clum A."/>
            <person name="Steindorff A."/>
            <person name="Ohm R.A."/>
            <person name="Martin F."/>
            <person name="Silar P."/>
            <person name="Natvig D.O."/>
            <person name="Lalanne C."/>
            <person name="Gautier V."/>
            <person name="Ament-Velasquez S.L."/>
            <person name="Kruys A."/>
            <person name="Hutchinson M.I."/>
            <person name="Powell A.J."/>
            <person name="Barry K."/>
            <person name="Miller A.N."/>
            <person name="Grigoriev I.V."/>
            <person name="Debuchy R."/>
            <person name="Gladieux P."/>
            <person name="Hiltunen Thoren M."/>
            <person name="Johannesson H."/>
        </authorList>
    </citation>
    <scope>NUCLEOTIDE SEQUENCE</scope>
    <source>
        <strain evidence="4">CBS 314.62</strain>
    </source>
</reference>
<dbReference type="EMBL" id="JAULSO010000002">
    <property type="protein sequence ID" value="KAK3690259.1"/>
    <property type="molecule type" value="Genomic_DNA"/>
</dbReference>
<dbReference type="GO" id="GO:0005634">
    <property type="term" value="C:nucleus"/>
    <property type="evidence" value="ECO:0007669"/>
    <property type="project" value="TreeGrafter"/>
</dbReference>
<comment type="similarity">
    <text evidence="1">Belongs to the NmrA-type oxidoreductase family.</text>
</comment>